<evidence type="ECO:0000259" key="1">
    <source>
        <dbReference type="PROSITE" id="PS50802"/>
    </source>
</evidence>
<gene>
    <name evidence="3" type="primary">1A</name>
</gene>
<dbReference type="Pfam" id="PF01660">
    <property type="entry name" value="Vmethyltransf"/>
    <property type="match status" value="1"/>
</dbReference>
<dbReference type="InterPro" id="IPR003323">
    <property type="entry name" value="OTU_dom"/>
</dbReference>
<dbReference type="GO" id="GO:0008174">
    <property type="term" value="F:mRNA methyltransferase activity"/>
    <property type="evidence" value="ECO:0007669"/>
    <property type="project" value="InterPro"/>
</dbReference>
<protein>
    <submittedName>
        <fullName evidence="3">Replication protein 1a</fullName>
    </submittedName>
</protein>
<sequence>MYFSNGYCYLHIQAFFKATDESQFSAARQTLGSYPPLAFVLLYYMEEYPSNLYTPFPLFELVADKLLHFPSVGTRYTNIIDLLFNYKNYFRYYVAGLEYKDVSASKLFPGLDLDLAIEKLNGVVMGLESVQNIANTVILQKYSENLERALKDQKVIVPFHMTKEDEKALQMGFSHYNIIFDPKENSQHSYAAASRLCENEDLLRMAKYFDDAKLDSAYAAQVVDIGGNWLSHFNRGRQHIHSCCPILDANDDRRAVFRLASLMRKTAITPKQKHILGDFISKVDYENLTSPTFCLKRGQDCTVRAPVCTFLHSTYDMTGTEIADCMDAHGSIVGYGTFIFSSDIIFDLKQDKSGDIPVLKVRWTKFEDSSNKTKIRFSFLDDSSWNYCHDYDTYLTLIKNKQLISTKRNVYYVELKQNINGVQYFGLTRSMIPSPAELVYYHSVWAEGKNFVRIQYYEFDEKYYKCNRRRLVVKKITARAEIVAAVQSYALSVSETKFNVTELYAYTRAYVNRVIINGQAITNKFQEYKDDHKFELINLVQAIFISVYDQKFQSGLLVKDLMDQLKKERSTTSIFKMLYSKVRTYISELITDGTVSLANCFFGNVLARKYNFPVEVESCERLFDNFFRPNANAPCDFPNVFSEIKINNNTVSVYIDEDDLAKKLVGGASSAVKIVLGATECLIPTEPLTKVDVVGDGDCQFTALGVALSKISYREELTVKYKNDPNVPRQLKEGNTEWGDEDTLQFISEKEHINICVHIEHFSEKFRHFVCRDATNTVHLEYSNNHYNALLTSTQLKTVGPTKISVFSDEVPPHCVALDSAVLHAMNEVKKTKMHDEINTIIKKYGLDLKTEQLNTLKDNINRVIDSVDDRFVDTVAGIPVEKIKTTFTFLANQIQKWTCDARKKIILLKTGGDEKYIANCDAIQSQYDELVLKYNLDRTCQSVIH</sequence>
<dbReference type="GO" id="GO:0003723">
    <property type="term" value="F:RNA binding"/>
    <property type="evidence" value="ECO:0007669"/>
    <property type="project" value="InterPro"/>
</dbReference>
<dbReference type="AlphaFoldDB" id="A0A034VMN2"/>
<dbReference type="EMBL" id="GAKP01015887">
    <property type="protein sequence ID" value="JAC43065.1"/>
    <property type="molecule type" value="Transcribed_RNA"/>
</dbReference>
<dbReference type="SUPFAM" id="SSF54001">
    <property type="entry name" value="Cysteine proteinases"/>
    <property type="match status" value="1"/>
</dbReference>
<name>A0A034VMN2_BACDO</name>
<dbReference type="Gene3D" id="3.90.70.80">
    <property type="match status" value="1"/>
</dbReference>
<dbReference type="InterPro" id="IPR038765">
    <property type="entry name" value="Papain-like_cys_pep_sf"/>
</dbReference>
<dbReference type="InterPro" id="IPR002588">
    <property type="entry name" value="Alphavirus-like_MT_dom"/>
</dbReference>
<organism evidence="3">
    <name type="scientific">Bactrocera dorsalis</name>
    <name type="common">Oriental fruit fly</name>
    <name type="synonym">Dacus dorsalis</name>
    <dbReference type="NCBI Taxonomy" id="27457"/>
    <lineage>
        <taxon>Eukaryota</taxon>
        <taxon>Metazoa</taxon>
        <taxon>Ecdysozoa</taxon>
        <taxon>Arthropoda</taxon>
        <taxon>Hexapoda</taxon>
        <taxon>Insecta</taxon>
        <taxon>Pterygota</taxon>
        <taxon>Neoptera</taxon>
        <taxon>Endopterygota</taxon>
        <taxon>Diptera</taxon>
        <taxon>Brachycera</taxon>
        <taxon>Muscomorpha</taxon>
        <taxon>Tephritoidea</taxon>
        <taxon>Tephritidae</taxon>
        <taxon>Bactrocera</taxon>
        <taxon>Bactrocera</taxon>
    </lineage>
</organism>
<dbReference type="GO" id="GO:0006396">
    <property type="term" value="P:RNA processing"/>
    <property type="evidence" value="ECO:0007669"/>
    <property type="project" value="InterPro"/>
</dbReference>
<accession>A0A034VMN2</accession>
<dbReference type="GO" id="GO:0016556">
    <property type="term" value="P:mRNA modification"/>
    <property type="evidence" value="ECO:0007669"/>
    <property type="project" value="InterPro"/>
</dbReference>
<feature type="domain" description="Alphavirus-like MT" evidence="2">
    <location>
        <begin position="179"/>
        <end position="398"/>
    </location>
</feature>
<reference evidence="3" key="1">
    <citation type="journal article" date="2014" name="BMC Genomics">
        <title>Characterizing the developmental transcriptome of the oriental fruit fly, Bactrocera dorsalis (Diptera: Tephritidae) through comparative genomic analysis with Drosophila melanogaster utilizing modENCODE datasets.</title>
        <authorList>
            <person name="Geib S.M."/>
            <person name="Calla B."/>
            <person name="Hall B."/>
            <person name="Hou S."/>
            <person name="Manoukis N.C."/>
        </authorList>
    </citation>
    <scope>NUCLEOTIDE SEQUENCE</scope>
    <source>
        <strain evidence="3">Punador</strain>
    </source>
</reference>
<proteinExistence type="predicted"/>
<feature type="non-terminal residue" evidence="3">
    <location>
        <position position="946"/>
    </location>
</feature>
<feature type="domain" description="OTU" evidence="1">
    <location>
        <begin position="688"/>
        <end position="793"/>
    </location>
</feature>
<evidence type="ECO:0000313" key="3">
    <source>
        <dbReference type="EMBL" id="JAC43065.1"/>
    </source>
</evidence>
<dbReference type="PROSITE" id="PS50802">
    <property type="entry name" value="OTU"/>
    <property type="match status" value="1"/>
</dbReference>
<dbReference type="PROSITE" id="PS51743">
    <property type="entry name" value="ALPHAVIRUS_MT"/>
    <property type="match status" value="1"/>
</dbReference>
<evidence type="ECO:0000259" key="2">
    <source>
        <dbReference type="PROSITE" id="PS51743"/>
    </source>
</evidence>